<keyword evidence="1" id="KW-0808">Transferase</keyword>
<dbReference type="InterPro" id="IPR000123">
    <property type="entry name" value="Reverse_transcriptase_msDNA"/>
</dbReference>
<evidence type="ECO:0000256" key="5">
    <source>
        <dbReference type="ARBA" id="ARBA00022918"/>
    </source>
</evidence>
<dbReference type="PRINTS" id="PR00866">
    <property type="entry name" value="RNADNAPOLMS"/>
</dbReference>
<keyword evidence="4" id="KW-0460">Magnesium</keyword>
<protein>
    <submittedName>
        <fullName evidence="6">Retron-type RNA-directed DNA polymerase</fullName>
    </submittedName>
</protein>
<dbReference type="GO" id="GO:0046872">
    <property type="term" value="F:metal ion binding"/>
    <property type="evidence" value="ECO:0007669"/>
    <property type="project" value="UniProtKB-KW"/>
</dbReference>
<evidence type="ECO:0000256" key="1">
    <source>
        <dbReference type="ARBA" id="ARBA00022679"/>
    </source>
</evidence>
<organism evidence="6 7">
    <name type="scientific">Caballeronia sordidicola</name>
    <name type="common">Burkholderia sordidicola</name>
    <dbReference type="NCBI Taxonomy" id="196367"/>
    <lineage>
        <taxon>Bacteria</taxon>
        <taxon>Pseudomonadati</taxon>
        <taxon>Pseudomonadota</taxon>
        <taxon>Betaproteobacteria</taxon>
        <taxon>Burkholderiales</taxon>
        <taxon>Burkholderiaceae</taxon>
        <taxon>Caballeronia</taxon>
    </lineage>
</organism>
<evidence type="ECO:0000256" key="4">
    <source>
        <dbReference type="ARBA" id="ARBA00022842"/>
    </source>
</evidence>
<name>A0A226WTA3_CABSO</name>
<dbReference type="GO" id="GO:0003964">
    <property type="term" value="F:RNA-directed DNA polymerase activity"/>
    <property type="evidence" value="ECO:0007669"/>
    <property type="project" value="UniProtKB-KW"/>
</dbReference>
<evidence type="ECO:0000313" key="6">
    <source>
        <dbReference type="EMBL" id="OXC73828.1"/>
    </source>
</evidence>
<accession>A0A226WTA3</accession>
<comment type="caution">
    <text evidence="6">The sequence shown here is derived from an EMBL/GenBank/DDBJ whole genome shotgun (WGS) entry which is preliminary data.</text>
</comment>
<dbReference type="GO" id="GO:0003723">
    <property type="term" value="F:RNA binding"/>
    <property type="evidence" value="ECO:0007669"/>
    <property type="project" value="InterPro"/>
</dbReference>
<keyword evidence="5 6" id="KW-0695">RNA-directed DNA polymerase</keyword>
<keyword evidence="3" id="KW-0479">Metal-binding</keyword>
<sequence>MSFRYNANPIRSLAVLAIALDVTEYELLRLSNRADDLYRKAKPIRKPDGSFRQPYDALPQLKHVHRRIKERLLVNVHFPAYLTGSLPGKSPKANASFHVGAKIVICEDVQKFFPSTRATLVHDIWMGFFGFSQDVATILTKLTTRFGALPEGAITSSYLANLVFWRLEPGLHEQLSIRGIAYSRYVDDICVSSKEFLPDIDKSAAISEIYTMLGRLAYTAKRKKHEIQTSGHQMFATKLMVNRRVAIPHSERHNLKSAVFQLEGKFKHGARDVAFFEELSRTTNRVGRLGQFHMQEATKLKERLKKLRMRLDSEPVVITPSVQTAATIMSAAKAEAPWD</sequence>
<dbReference type="CDD" id="cd03487">
    <property type="entry name" value="RT_Bac_retron_II"/>
    <property type="match status" value="1"/>
</dbReference>
<keyword evidence="2" id="KW-0548">Nucleotidyltransferase</keyword>
<evidence type="ECO:0000256" key="2">
    <source>
        <dbReference type="ARBA" id="ARBA00022695"/>
    </source>
</evidence>
<dbReference type="AlphaFoldDB" id="A0A226WTA3"/>
<reference evidence="7" key="1">
    <citation type="submission" date="2017-01" db="EMBL/GenBank/DDBJ databases">
        <title>Genome Analysis of Deinococcus marmoris KOPRI26562.</title>
        <authorList>
            <person name="Kim J.H."/>
            <person name="Oh H.-M."/>
        </authorList>
    </citation>
    <scope>NUCLEOTIDE SEQUENCE [LARGE SCALE GENOMIC DNA]</scope>
    <source>
        <strain evidence="7">PAMC 26633</strain>
    </source>
</reference>
<proteinExistence type="predicted"/>
<dbReference type="Proteomes" id="UP000214720">
    <property type="component" value="Unassembled WGS sequence"/>
</dbReference>
<dbReference type="EMBL" id="MTHB01000236">
    <property type="protein sequence ID" value="OXC73828.1"/>
    <property type="molecule type" value="Genomic_DNA"/>
</dbReference>
<gene>
    <name evidence="6" type="ORF">BSU04_34950</name>
</gene>
<evidence type="ECO:0000313" key="7">
    <source>
        <dbReference type="Proteomes" id="UP000214720"/>
    </source>
</evidence>
<evidence type="ECO:0000256" key="3">
    <source>
        <dbReference type="ARBA" id="ARBA00022723"/>
    </source>
</evidence>